<accession>A0A315VFE2</accession>
<evidence type="ECO:0000313" key="2">
    <source>
        <dbReference type="Proteomes" id="UP000250572"/>
    </source>
</evidence>
<evidence type="ECO:0000313" key="1">
    <source>
        <dbReference type="EMBL" id="PWA17799.1"/>
    </source>
</evidence>
<protein>
    <submittedName>
        <fullName evidence="1">Uncharacterized protein</fullName>
    </submittedName>
</protein>
<dbReference type="AlphaFoldDB" id="A0A315VFE2"/>
<reference evidence="1 2" key="1">
    <citation type="journal article" date="2018" name="G3 (Bethesda)">
        <title>A High-Quality Reference Genome for the Invasive Mosquitofish Gambusia affinis Using a Chicago Library.</title>
        <authorList>
            <person name="Hoffberg S.L."/>
            <person name="Troendle N.J."/>
            <person name="Glenn T.C."/>
            <person name="Mahmud O."/>
            <person name="Louha S."/>
            <person name="Chalopin D."/>
            <person name="Bennetzen J.L."/>
            <person name="Mauricio R."/>
        </authorList>
    </citation>
    <scope>NUCLEOTIDE SEQUENCE [LARGE SCALE GENOMIC DNA]</scope>
    <source>
        <strain evidence="1">NE01/NJP1002.9</strain>
        <tissue evidence="1">Muscle</tissue>
    </source>
</reference>
<name>A0A315VFE2_GAMAF</name>
<comment type="caution">
    <text evidence="1">The sequence shown here is derived from an EMBL/GenBank/DDBJ whole genome shotgun (WGS) entry which is preliminary data.</text>
</comment>
<proteinExistence type="predicted"/>
<organism evidence="1 2">
    <name type="scientific">Gambusia affinis</name>
    <name type="common">Western mosquitofish</name>
    <name type="synonym">Heterandria affinis</name>
    <dbReference type="NCBI Taxonomy" id="33528"/>
    <lineage>
        <taxon>Eukaryota</taxon>
        <taxon>Metazoa</taxon>
        <taxon>Chordata</taxon>
        <taxon>Craniata</taxon>
        <taxon>Vertebrata</taxon>
        <taxon>Euteleostomi</taxon>
        <taxon>Actinopterygii</taxon>
        <taxon>Neopterygii</taxon>
        <taxon>Teleostei</taxon>
        <taxon>Neoteleostei</taxon>
        <taxon>Acanthomorphata</taxon>
        <taxon>Ovalentaria</taxon>
        <taxon>Atherinomorphae</taxon>
        <taxon>Cyprinodontiformes</taxon>
        <taxon>Poeciliidae</taxon>
        <taxon>Poeciliinae</taxon>
        <taxon>Gambusia</taxon>
    </lineage>
</organism>
<dbReference type="Proteomes" id="UP000250572">
    <property type="component" value="Unassembled WGS sequence"/>
</dbReference>
<gene>
    <name evidence="1" type="ORF">CCH79_00008144</name>
</gene>
<sequence length="76" mass="8754">MSTAFSFQTQLVSIMDALSKTAVMEISKLVEIESKMLKIEITRGRNEIASLTEKLQLMEKRAIRCGKQKHRTRQNK</sequence>
<dbReference type="EMBL" id="NHOQ01002357">
    <property type="protein sequence ID" value="PWA17799.1"/>
    <property type="molecule type" value="Genomic_DNA"/>
</dbReference>
<keyword evidence="2" id="KW-1185">Reference proteome</keyword>